<reference evidence="9" key="1">
    <citation type="submission" date="2020-05" db="UniProtKB">
        <authorList>
            <consortium name="EnsemblMetazoa"/>
        </authorList>
    </citation>
    <scope>IDENTIFICATION</scope>
    <source>
        <strain evidence="9">Jacobina</strain>
    </source>
</reference>
<dbReference type="InterPro" id="IPR033182">
    <property type="entry name" value="MIC26/MIC27_animal"/>
</dbReference>
<dbReference type="AlphaFoldDB" id="A0A1B0CLJ4"/>
<dbReference type="Pfam" id="PF09769">
    <property type="entry name" value="ApoO"/>
    <property type="match status" value="1"/>
</dbReference>
<dbReference type="VEuPathDB" id="VectorBase:LLOJ005481"/>
<dbReference type="PANTHER" id="PTHR14564">
    <property type="entry name" value="MICOS COMPLEX SUBUNIT MIC26 / MIC27 FAMILY MEMBER"/>
    <property type="match status" value="1"/>
</dbReference>
<keyword evidence="4" id="KW-1133">Transmembrane helix</keyword>
<dbReference type="InterPro" id="IPR019166">
    <property type="entry name" value="MIC26/MIC27"/>
</dbReference>
<keyword evidence="6" id="KW-0472">Membrane</keyword>
<evidence type="ECO:0000256" key="1">
    <source>
        <dbReference type="ARBA" id="ARBA00004325"/>
    </source>
</evidence>
<protein>
    <recommendedName>
        <fullName evidence="7">MICOS complex subunit</fullName>
    </recommendedName>
</protein>
<dbReference type="VEuPathDB" id="VectorBase:LLONM1_007315"/>
<evidence type="ECO:0000256" key="8">
    <source>
        <dbReference type="SAM" id="MobiDB-lite"/>
    </source>
</evidence>
<keyword evidence="10" id="KW-1185">Reference proteome</keyword>
<dbReference type="EMBL" id="AJWK01017379">
    <property type="status" value="NOT_ANNOTATED_CDS"/>
    <property type="molecule type" value="Genomic_DNA"/>
</dbReference>
<evidence type="ECO:0000256" key="3">
    <source>
        <dbReference type="ARBA" id="ARBA00022692"/>
    </source>
</evidence>
<dbReference type="GO" id="GO:0061617">
    <property type="term" value="C:MICOS complex"/>
    <property type="evidence" value="ECO:0007669"/>
    <property type="project" value="UniProtKB-UniRule"/>
</dbReference>
<name>A0A1B0CLJ4_LUTLO</name>
<comment type="subcellular location">
    <subcellularLocation>
        <location evidence="7">Mitochondrion inner membrane</location>
    </subcellularLocation>
    <subcellularLocation>
        <location evidence="1">Mitochondrion membrane</location>
    </subcellularLocation>
</comment>
<comment type="similarity">
    <text evidence="2">Belongs to the apolipoprotein O/MICOS complex subunit Mic27 family.</text>
</comment>
<evidence type="ECO:0000256" key="2">
    <source>
        <dbReference type="ARBA" id="ARBA00010904"/>
    </source>
</evidence>
<evidence type="ECO:0000313" key="10">
    <source>
        <dbReference type="Proteomes" id="UP000092461"/>
    </source>
</evidence>
<feature type="region of interest" description="Disordered" evidence="8">
    <location>
        <begin position="1"/>
        <end position="21"/>
    </location>
</feature>
<dbReference type="GO" id="GO:0042407">
    <property type="term" value="P:cristae formation"/>
    <property type="evidence" value="ECO:0007669"/>
    <property type="project" value="InterPro"/>
</dbReference>
<comment type="function">
    <text evidence="7">Component of the MICOS complex, a large protein complex of the mitochondrial inner membrane that plays crucial roles in the maintenance of crista junctions, inner membrane architecture, and formation of contact sites to the outer membrane.</text>
</comment>
<evidence type="ECO:0000256" key="5">
    <source>
        <dbReference type="ARBA" id="ARBA00023128"/>
    </source>
</evidence>
<keyword evidence="3" id="KW-0812">Transmembrane</keyword>
<sequence>MFAATPVAASSGSSEAPKADKLSSPFICKPSELPLYTSLHDQVKKDACKHCEPSSASYKSDIEGAIRVVRVEVCEAAKLVSDNKKQISDAYDRAKDQTLFIRNYLNEEQNTIPRIGAVAIGGLTGFIFGLRGGIFRRLFYGSLGAGAIAAICYPKEAEKVSQQGLAEAKKYSTIAINFAYGVKPGDEQINLPKIPTSMEELKESLSGLATSAKKTVFPDK</sequence>
<keyword evidence="7" id="KW-0999">Mitochondrion inner membrane</keyword>
<evidence type="ECO:0000256" key="7">
    <source>
        <dbReference type="RuleBase" id="RU363021"/>
    </source>
</evidence>
<accession>A0A1B0CLJ4</accession>
<dbReference type="Proteomes" id="UP000092461">
    <property type="component" value="Unassembled WGS sequence"/>
</dbReference>
<evidence type="ECO:0000256" key="6">
    <source>
        <dbReference type="ARBA" id="ARBA00023136"/>
    </source>
</evidence>
<keyword evidence="5 7" id="KW-0496">Mitochondrion</keyword>
<proteinExistence type="inferred from homology"/>
<dbReference type="EnsemblMetazoa" id="LLOJ005481-RA">
    <property type="protein sequence ID" value="LLOJ005481-PA"/>
    <property type="gene ID" value="LLOJ005481"/>
</dbReference>
<evidence type="ECO:0000256" key="4">
    <source>
        <dbReference type="ARBA" id="ARBA00022989"/>
    </source>
</evidence>
<comment type="subunit">
    <text evidence="7">Component of the mitochondrial contact site and cristae organizing system (MICOS) complex.</text>
</comment>
<evidence type="ECO:0000313" key="9">
    <source>
        <dbReference type="EnsemblMetazoa" id="LLOJ005481-PA"/>
    </source>
</evidence>
<organism evidence="9 10">
    <name type="scientific">Lutzomyia longipalpis</name>
    <name type="common">Sand fly</name>
    <dbReference type="NCBI Taxonomy" id="7200"/>
    <lineage>
        <taxon>Eukaryota</taxon>
        <taxon>Metazoa</taxon>
        <taxon>Ecdysozoa</taxon>
        <taxon>Arthropoda</taxon>
        <taxon>Hexapoda</taxon>
        <taxon>Insecta</taxon>
        <taxon>Pterygota</taxon>
        <taxon>Neoptera</taxon>
        <taxon>Endopterygota</taxon>
        <taxon>Diptera</taxon>
        <taxon>Nematocera</taxon>
        <taxon>Psychodoidea</taxon>
        <taxon>Psychodidae</taxon>
        <taxon>Lutzomyia</taxon>
        <taxon>Lutzomyia</taxon>
    </lineage>
</organism>